<name>A0A327QZC5_9FLAO</name>
<reference evidence="1 2" key="1">
    <citation type="submission" date="2018-06" db="EMBL/GenBank/DDBJ databases">
        <title>Genomic Encyclopedia of Archaeal and Bacterial Type Strains, Phase II (KMG-II): from individual species to whole genera.</title>
        <authorList>
            <person name="Goeker M."/>
        </authorList>
    </citation>
    <scope>NUCLEOTIDE SEQUENCE [LARGE SCALE GENOMIC DNA]</scope>
    <source>
        <strain evidence="1 2">DSM 23522</strain>
    </source>
</reference>
<dbReference type="Proteomes" id="UP000249696">
    <property type="component" value="Unassembled WGS sequence"/>
</dbReference>
<sequence length="54" mass="6130">MRANSLGIPTAVFVIRLSHFPYPILRVECSIFAILEEAAFDYYQINLQANITQA</sequence>
<gene>
    <name evidence="1" type="ORF">LV92_03222</name>
</gene>
<keyword evidence="2" id="KW-1185">Reference proteome</keyword>
<protein>
    <submittedName>
        <fullName evidence="1">Uncharacterized protein</fullName>
    </submittedName>
</protein>
<evidence type="ECO:0000313" key="2">
    <source>
        <dbReference type="Proteomes" id="UP000249696"/>
    </source>
</evidence>
<proteinExistence type="predicted"/>
<accession>A0A327QZC5</accession>
<organism evidence="1 2">
    <name type="scientific">Arenibacter echinorum</name>
    <dbReference type="NCBI Taxonomy" id="440515"/>
    <lineage>
        <taxon>Bacteria</taxon>
        <taxon>Pseudomonadati</taxon>
        <taxon>Bacteroidota</taxon>
        <taxon>Flavobacteriia</taxon>
        <taxon>Flavobacteriales</taxon>
        <taxon>Flavobacteriaceae</taxon>
        <taxon>Arenibacter</taxon>
    </lineage>
</organism>
<comment type="caution">
    <text evidence="1">The sequence shown here is derived from an EMBL/GenBank/DDBJ whole genome shotgun (WGS) entry which is preliminary data.</text>
</comment>
<dbReference type="EMBL" id="QLLN01000006">
    <property type="protein sequence ID" value="RAJ09004.1"/>
    <property type="molecule type" value="Genomic_DNA"/>
</dbReference>
<evidence type="ECO:0000313" key="1">
    <source>
        <dbReference type="EMBL" id="RAJ09004.1"/>
    </source>
</evidence>
<dbReference type="AlphaFoldDB" id="A0A327QZC5"/>